<keyword evidence="3" id="KW-1185">Reference proteome</keyword>
<dbReference type="Proteomes" id="UP001551210">
    <property type="component" value="Unassembled WGS sequence"/>
</dbReference>
<evidence type="ECO:0000313" key="3">
    <source>
        <dbReference type="Proteomes" id="UP001551210"/>
    </source>
</evidence>
<organism evidence="2 3">
    <name type="scientific">Streptomyces exfoliatus</name>
    <name type="common">Streptomyces hydrogenans</name>
    <dbReference type="NCBI Taxonomy" id="1905"/>
    <lineage>
        <taxon>Bacteria</taxon>
        <taxon>Bacillati</taxon>
        <taxon>Actinomycetota</taxon>
        <taxon>Actinomycetes</taxon>
        <taxon>Kitasatosporales</taxon>
        <taxon>Streptomycetaceae</taxon>
        <taxon>Streptomyces</taxon>
    </lineage>
</organism>
<proteinExistence type="predicted"/>
<evidence type="ECO:0000313" key="2">
    <source>
        <dbReference type="EMBL" id="MEU7297072.1"/>
    </source>
</evidence>
<comment type="caution">
    <text evidence="2">The sequence shown here is derived from an EMBL/GenBank/DDBJ whole genome shotgun (WGS) entry which is preliminary data.</text>
</comment>
<name>A0ABV3D3L3_STREX</name>
<feature type="region of interest" description="Disordered" evidence="1">
    <location>
        <begin position="36"/>
        <end position="77"/>
    </location>
</feature>
<protein>
    <submittedName>
        <fullName evidence="2">Uncharacterized protein</fullName>
    </submittedName>
</protein>
<reference evidence="2 3" key="1">
    <citation type="submission" date="2024-06" db="EMBL/GenBank/DDBJ databases">
        <title>The Natural Products Discovery Center: Release of the First 8490 Sequenced Strains for Exploring Actinobacteria Biosynthetic Diversity.</title>
        <authorList>
            <person name="Kalkreuter E."/>
            <person name="Kautsar S.A."/>
            <person name="Yang D."/>
            <person name="Bader C.D."/>
            <person name="Teijaro C.N."/>
            <person name="Fluegel L."/>
            <person name="Davis C.M."/>
            <person name="Simpson J.R."/>
            <person name="Lauterbach L."/>
            <person name="Steele A.D."/>
            <person name="Gui C."/>
            <person name="Meng S."/>
            <person name="Li G."/>
            <person name="Viehrig K."/>
            <person name="Ye F."/>
            <person name="Su P."/>
            <person name="Kiefer A.F."/>
            <person name="Nichols A."/>
            <person name="Cepeda A.J."/>
            <person name="Yan W."/>
            <person name="Fan B."/>
            <person name="Jiang Y."/>
            <person name="Adhikari A."/>
            <person name="Zheng C.-J."/>
            <person name="Schuster L."/>
            <person name="Cowan T.M."/>
            <person name="Smanski M.J."/>
            <person name="Chevrette M.G."/>
            <person name="De Carvalho L.P.S."/>
            <person name="Shen B."/>
        </authorList>
    </citation>
    <scope>NUCLEOTIDE SEQUENCE [LARGE SCALE GENOMIC DNA]</scope>
    <source>
        <strain evidence="2 3">NPDC045705</strain>
    </source>
</reference>
<evidence type="ECO:0000256" key="1">
    <source>
        <dbReference type="SAM" id="MobiDB-lite"/>
    </source>
</evidence>
<gene>
    <name evidence="2" type="ORF">AB0A76_28365</name>
</gene>
<dbReference type="EMBL" id="JBEZAM010000055">
    <property type="protein sequence ID" value="MEU7297072.1"/>
    <property type="molecule type" value="Genomic_DNA"/>
</dbReference>
<dbReference type="RefSeq" id="WP_359214010.1">
    <property type="nucleotide sequence ID" value="NZ_JBEZAM010000055.1"/>
</dbReference>
<accession>A0ABV3D3L3</accession>
<sequence length="114" mass="11881">MAAAAQVEVDRAGLAAVGKQYPDRALVRLELLTPPAHLRPLRSRPREPAGTSRPTSTPGSLAPWPRTSGTTDPAAREAAVGLLAPPVLAHAALLAELARLVPRARADELALTTS</sequence>